<evidence type="ECO:0000313" key="2">
    <source>
        <dbReference type="Proteomes" id="UP000001055"/>
    </source>
</evidence>
<dbReference type="HOGENOM" id="CLU_2868431_0_0_1"/>
<dbReference type="AlphaFoldDB" id="A9JXE8"/>
<sequence>MSFPLPTFLLALRFNKFPTTVTLDPTATSGTYNFALLTLLNTNPATATCYIPEESILVAAPFPV</sequence>
<dbReference type="GeneID" id="5980815"/>
<dbReference type="RefSeq" id="XP_001803895.1">
    <property type="nucleotide sequence ID" value="XM_001803843.1"/>
</dbReference>
<dbReference type="KEGG" id="pno:SNOG_20152"/>
<accession>A9JXE8</accession>
<organism evidence="1 2">
    <name type="scientific">Phaeosphaeria nodorum (strain SN15 / ATCC MYA-4574 / FGSC 10173)</name>
    <name type="common">Glume blotch fungus</name>
    <name type="synonym">Parastagonospora nodorum</name>
    <dbReference type="NCBI Taxonomy" id="321614"/>
    <lineage>
        <taxon>Eukaryota</taxon>
        <taxon>Fungi</taxon>
        <taxon>Dikarya</taxon>
        <taxon>Ascomycota</taxon>
        <taxon>Pezizomycotina</taxon>
        <taxon>Dothideomycetes</taxon>
        <taxon>Pleosporomycetidae</taxon>
        <taxon>Pleosporales</taxon>
        <taxon>Pleosporineae</taxon>
        <taxon>Phaeosphaeriaceae</taxon>
        <taxon>Parastagonospora</taxon>
    </lineage>
</organism>
<name>A9JXE8_PHANO</name>
<evidence type="ECO:0000313" key="1">
    <source>
        <dbReference type="EMBL" id="EDP89838.1"/>
    </source>
</evidence>
<protein>
    <submittedName>
        <fullName evidence="1">Uncharacterized protein</fullName>
    </submittedName>
</protein>
<proteinExistence type="predicted"/>
<dbReference type="InParanoid" id="A9JXE8"/>
<dbReference type="EMBL" id="CH445351">
    <property type="protein sequence ID" value="EDP89838.1"/>
    <property type="molecule type" value="Genomic_DNA"/>
</dbReference>
<dbReference type="Proteomes" id="UP000001055">
    <property type="component" value="Unassembled WGS sequence"/>
</dbReference>
<gene>
    <name evidence="1" type="ORF">SNOG_20152</name>
</gene>
<reference evidence="2" key="1">
    <citation type="journal article" date="2007" name="Plant Cell">
        <title>Dothideomycete-plant interactions illuminated by genome sequencing and EST analysis of the wheat pathogen Stagonospora nodorum.</title>
        <authorList>
            <person name="Hane J.K."/>
            <person name="Lowe R.G."/>
            <person name="Solomon P.S."/>
            <person name="Tan K.C."/>
            <person name="Schoch C.L."/>
            <person name="Spatafora J.W."/>
            <person name="Crous P.W."/>
            <person name="Kodira C."/>
            <person name="Birren B.W."/>
            <person name="Galagan J.E."/>
            <person name="Torriani S.F."/>
            <person name="McDonald B.A."/>
            <person name="Oliver R.P."/>
        </authorList>
    </citation>
    <scope>NUCLEOTIDE SEQUENCE [LARGE SCALE GENOMIC DNA]</scope>
    <source>
        <strain evidence="2">SN15 / ATCC MYA-4574 / FGSC 10173</strain>
    </source>
</reference>